<organism evidence="1 2">
    <name type="scientific">Microbulbifer elongatus</name>
    <dbReference type="NCBI Taxonomy" id="86173"/>
    <lineage>
        <taxon>Bacteria</taxon>
        <taxon>Pseudomonadati</taxon>
        <taxon>Pseudomonadota</taxon>
        <taxon>Gammaproteobacteria</taxon>
        <taxon>Cellvibrionales</taxon>
        <taxon>Microbulbiferaceae</taxon>
        <taxon>Microbulbifer</taxon>
    </lineage>
</organism>
<keyword evidence="2" id="KW-1185">Reference proteome</keyword>
<protein>
    <submittedName>
        <fullName evidence="1">Uncharacterized protein</fullName>
    </submittedName>
</protein>
<comment type="caution">
    <text evidence="1">The sequence shown here is derived from an EMBL/GenBank/DDBJ whole genome shotgun (WGS) entry which is preliminary data.</text>
</comment>
<sequence length="170" mass="19595">MNQEVEDIRDLSLTARLILALINFEKFCLENDLQSKSVSDLIAFLWKWPLIDGPDEFEPWIESAPALLHVALGNDLPHELKELLDERNIEEQRFRNIVEGLVEIIWGSFWGASEDLVSLEAFHKSFKSSRVEQLPPLTPFKFSRFRDNDGWGVKPSSSDVAYWSSIRPHA</sequence>
<dbReference type="RefSeq" id="WP_255872798.1">
    <property type="nucleotide sequence ID" value="NZ_JACASI010000007.1"/>
</dbReference>
<evidence type="ECO:0000313" key="2">
    <source>
        <dbReference type="Proteomes" id="UP001205566"/>
    </source>
</evidence>
<reference evidence="1" key="1">
    <citation type="thesis" date="2020" institute="Technische Universitat Dresden" country="Dresden, Germany">
        <title>The Agarolytic System of Microbulbifer elongatus PORT2, Isolated from Batu Karas, Pangandaran West Java Indonesia.</title>
        <authorList>
            <person name="Anggraeni S.R."/>
        </authorList>
    </citation>
    <scope>NUCLEOTIDE SEQUENCE</scope>
    <source>
        <strain evidence="1">PORT2</strain>
    </source>
</reference>
<name>A0ABT1NVD9_9GAMM</name>
<evidence type="ECO:0000313" key="1">
    <source>
        <dbReference type="EMBL" id="MCQ3827863.1"/>
    </source>
</evidence>
<accession>A0ABT1NVD9</accession>
<proteinExistence type="predicted"/>
<gene>
    <name evidence="1" type="ORF">HXX02_00235</name>
</gene>
<dbReference type="EMBL" id="JACASI010000007">
    <property type="protein sequence ID" value="MCQ3827863.1"/>
    <property type="molecule type" value="Genomic_DNA"/>
</dbReference>
<dbReference type="Proteomes" id="UP001205566">
    <property type="component" value="Unassembled WGS sequence"/>
</dbReference>